<feature type="domain" description="Fe/B12 periplasmic-binding" evidence="1">
    <location>
        <begin position="61"/>
        <end position="321"/>
    </location>
</feature>
<sequence>MLKKNIQIPLLILILLTAMVAVSCSNSQASSDETKVSAENMNYTFEDSLGNEVVLKEKPRNVIALSGSYAETWLLAGGNIAGTTDDSISERNIKLSETTKIVGTIKEPNLEEILSLSPDFIILSSDIESHLELKETLTKANIPHAYFKVEQFEDYLKMLDICTDITGNKDLYKKNGLEVQNEIETVKSDIISSTSNPSVLFIRAFSGGAKAKDDDNFACRILDDLGTTNIASKHQSILEELSMEEIIEEDPDYIFVTTMGNTEKAIEAMKSGIEKNPAWSNLSAVKNGRYIVLPKELFHYKPNAKWGESYEYLAKIIYPEIFK</sequence>
<dbReference type="InterPro" id="IPR050902">
    <property type="entry name" value="ABC_Transporter_SBP"/>
</dbReference>
<dbReference type="SUPFAM" id="SSF53807">
    <property type="entry name" value="Helical backbone' metal receptor"/>
    <property type="match status" value="1"/>
</dbReference>
<name>A0A645E8Y8_9ZZZZ</name>
<dbReference type="Gene3D" id="3.40.50.1980">
    <property type="entry name" value="Nitrogenase molybdenum iron protein domain"/>
    <property type="match status" value="2"/>
</dbReference>
<dbReference type="InterPro" id="IPR002491">
    <property type="entry name" value="ABC_transptr_periplasmic_BD"/>
</dbReference>
<dbReference type="GO" id="GO:0071281">
    <property type="term" value="P:cellular response to iron ion"/>
    <property type="evidence" value="ECO:0007669"/>
    <property type="project" value="TreeGrafter"/>
</dbReference>
<proteinExistence type="predicted"/>
<dbReference type="PROSITE" id="PS50983">
    <property type="entry name" value="FE_B12_PBP"/>
    <property type="match status" value="1"/>
</dbReference>
<evidence type="ECO:0000313" key="2">
    <source>
        <dbReference type="EMBL" id="MPM98250.1"/>
    </source>
</evidence>
<dbReference type="EMBL" id="VSSQ01044427">
    <property type="protein sequence ID" value="MPM98250.1"/>
    <property type="molecule type" value="Genomic_DNA"/>
</dbReference>
<comment type="caution">
    <text evidence="2">The sequence shown here is derived from an EMBL/GenBank/DDBJ whole genome shotgun (WGS) entry which is preliminary data.</text>
</comment>
<organism evidence="2">
    <name type="scientific">bioreactor metagenome</name>
    <dbReference type="NCBI Taxonomy" id="1076179"/>
    <lineage>
        <taxon>unclassified sequences</taxon>
        <taxon>metagenomes</taxon>
        <taxon>ecological metagenomes</taxon>
    </lineage>
</organism>
<keyword evidence="2" id="KW-0449">Lipoprotein</keyword>
<evidence type="ECO:0000259" key="1">
    <source>
        <dbReference type="PROSITE" id="PS50983"/>
    </source>
</evidence>
<accession>A0A645E8Y8</accession>
<dbReference type="PANTHER" id="PTHR30535">
    <property type="entry name" value="VITAMIN B12-BINDING PROTEIN"/>
    <property type="match status" value="1"/>
</dbReference>
<protein>
    <submittedName>
        <fullName evidence="2">Putative ABC transporter substrate-binding lipoprotein YhfQ</fullName>
    </submittedName>
</protein>
<dbReference type="PANTHER" id="PTHR30535:SF34">
    <property type="entry name" value="MOLYBDATE-BINDING PROTEIN MOLA"/>
    <property type="match status" value="1"/>
</dbReference>
<dbReference type="AlphaFoldDB" id="A0A645E8Y8"/>
<dbReference type="Pfam" id="PF01497">
    <property type="entry name" value="Peripla_BP_2"/>
    <property type="match status" value="1"/>
</dbReference>
<dbReference type="PROSITE" id="PS51257">
    <property type="entry name" value="PROKAR_LIPOPROTEIN"/>
    <property type="match status" value="1"/>
</dbReference>
<gene>
    <name evidence="2" type="primary">yhfQ</name>
    <name evidence="2" type="ORF">SDC9_145435</name>
</gene>
<reference evidence="2" key="1">
    <citation type="submission" date="2019-08" db="EMBL/GenBank/DDBJ databases">
        <authorList>
            <person name="Kucharzyk K."/>
            <person name="Murdoch R.W."/>
            <person name="Higgins S."/>
            <person name="Loffler F."/>
        </authorList>
    </citation>
    <scope>NUCLEOTIDE SEQUENCE</scope>
</reference>